<accession>A0ACA9LRI3</accession>
<evidence type="ECO:0000313" key="2">
    <source>
        <dbReference type="Proteomes" id="UP000789525"/>
    </source>
</evidence>
<comment type="caution">
    <text evidence="1">The sequence shown here is derived from an EMBL/GenBank/DDBJ whole genome shotgun (WGS) entry which is preliminary data.</text>
</comment>
<dbReference type="Proteomes" id="UP000789525">
    <property type="component" value="Unassembled WGS sequence"/>
</dbReference>
<proteinExistence type="predicted"/>
<gene>
    <name evidence="1" type="ORF">ACOLOM_LOCUS4436</name>
</gene>
<reference evidence="1" key="1">
    <citation type="submission" date="2021-06" db="EMBL/GenBank/DDBJ databases">
        <authorList>
            <person name="Kallberg Y."/>
            <person name="Tangrot J."/>
            <person name="Rosling A."/>
        </authorList>
    </citation>
    <scope>NUCLEOTIDE SEQUENCE</scope>
    <source>
        <strain evidence="1">CL356</strain>
    </source>
</reference>
<keyword evidence="2" id="KW-1185">Reference proteome</keyword>
<protein>
    <submittedName>
        <fullName evidence="1">14130_t:CDS:1</fullName>
    </submittedName>
</protein>
<dbReference type="EMBL" id="CAJVPT010007299">
    <property type="protein sequence ID" value="CAG8540029.1"/>
    <property type="molecule type" value="Genomic_DNA"/>
</dbReference>
<name>A0ACA9LRI3_9GLOM</name>
<organism evidence="1 2">
    <name type="scientific">Acaulospora colombiana</name>
    <dbReference type="NCBI Taxonomy" id="27376"/>
    <lineage>
        <taxon>Eukaryota</taxon>
        <taxon>Fungi</taxon>
        <taxon>Fungi incertae sedis</taxon>
        <taxon>Mucoromycota</taxon>
        <taxon>Glomeromycotina</taxon>
        <taxon>Glomeromycetes</taxon>
        <taxon>Diversisporales</taxon>
        <taxon>Acaulosporaceae</taxon>
        <taxon>Acaulospora</taxon>
    </lineage>
</organism>
<sequence length="223" mass="23165">MPAEAGVEILNPYTGIVWKGGETEQIKWQDNNQAPLLSTLTNLVFELMAGTQDTQFPVAQIANNVQGSSLSLTYTVPANLGPQGSFYFIRVTQPSSSYTAYSADFEIDNINGTIPNFNPSNPGTPLTSTTADASSTASSSSTPSSSANVTTTASAHKTNSALSSTDSSSQTSSDQLVTAASATSNGSGSTSTPSPQSKSSSNKLAINVYVLSLALLAMSFYLY</sequence>
<evidence type="ECO:0000313" key="1">
    <source>
        <dbReference type="EMBL" id="CAG8540029.1"/>
    </source>
</evidence>